<comment type="caution">
    <text evidence="7">The sequence shown here is derived from an EMBL/GenBank/DDBJ whole genome shotgun (WGS) entry which is preliminary data.</text>
</comment>
<reference evidence="7 8" key="1">
    <citation type="submission" date="2023-03" db="EMBL/GenBank/DDBJ databases">
        <title>NovoSphingobium album sp. nov. isolated from polycyclic aromatic hydrocarbons- and heavy-metal polluted soil.</title>
        <authorList>
            <person name="Liu Z."/>
            <person name="Wang K."/>
        </authorList>
    </citation>
    <scope>NUCLEOTIDE SEQUENCE [LARGE SCALE GENOMIC DNA]</scope>
    <source>
        <strain evidence="7 8">H3SJ31-1</strain>
    </source>
</reference>
<keyword evidence="2" id="KW-0479">Metal-binding</keyword>
<keyword evidence="8" id="KW-1185">Reference proteome</keyword>
<evidence type="ECO:0000259" key="6">
    <source>
        <dbReference type="SMART" id="SM00702"/>
    </source>
</evidence>
<keyword evidence="3" id="KW-0223">Dioxygenase</keyword>
<evidence type="ECO:0000256" key="5">
    <source>
        <dbReference type="ARBA" id="ARBA00023004"/>
    </source>
</evidence>
<dbReference type="Pfam" id="PF13640">
    <property type="entry name" value="2OG-FeII_Oxy_3"/>
    <property type="match status" value="1"/>
</dbReference>
<dbReference type="RefSeq" id="WP_275228136.1">
    <property type="nucleotide sequence ID" value="NZ_JARESE010000028.1"/>
</dbReference>
<name>A0ABT5WST8_9SPHN</name>
<organism evidence="7 8">
    <name type="scientific">Novosphingobium album</name>
    <name type="common">ex Liu et al. 2023</name>
    <dbReference type="NCBI Taxonomy" id="3031130"/>
    <lineage>
        <taxon>Bacteria</taxon>
        <taxon>Pseudomonadati</taxon>
        <taxon>Pseudomonadota</taxon>
        <taxon>Alphaproteobacteria</taxon>
        <taxon>Sphingomonadales</taxon>
        <taxon>Sphingomonadaceae</taxon>
        <taxon>Novosphingobium</taxon>
    </lineage>
</organism>
<evidence type="ECO:0000256" key="2">
    <source>
        <dbReference type="ARBA" id="ARBA00022723"/>
    </source>
</evidence>
<protein>
    <submittedName>
        <fullName evidence="7">2OG-Fe(II) oxygenase</fullName>
    </submittedName>
</protein>
<keyword evidence="4" id="KW-0560">Oxidoreductase</keyword>
<sequence>MTGPDLSLADRLLRQPGLQRVPSGKLELFILRDFLPPDLCEALIALVEARRRPSELANHDGDPNFRTSETCDLDAAEPAVTALEAKLFALNAIDPALGEPVQGQRYLAGQEFKSHVDWFSPTGRDWERYCGISGQRTWTFMVYLNDVAAGGATRFNAIGKIIQPERGKLVAWNNRTADGGGNKATFHQGMKVRAGAKYVITKWYRERPWG</sequence>
<dbReference type="InterPro" id="IPR006620">
    <property type="entry name" value="Pro_4_hyd_alph"/>
</dbReference>
<dbReference type="SMART" id="SM00702">
    <property type="entry name" value="P4Hc"/>
    <property type="match status" value="1"/>
</dbReference>
<proteinExistence type="predicted"/>
<comment type="cofactor">
    <cofactor evidence="1">
        <name>L-ascorbate</name>
        <dbReference type="ChEBI" id="CHEBI:38290"/>
    </cofactor>
</comment>
<gene>
    <name evidence="7" type="ORF">PYV00_10065</name>
</gene>
<dbReference type="PANTHER" id="PTHR10869:SF246">
    <property type="entry name" value="TRANSMEMBRANE PROLYL 4-HYDROXYLASE"/>
    <property type="match status" value="1"/>
</dbReference>
<feature type="domain" description="Prolyl 4-hydroxylase alpha subunit" evidence="6">
    <location>
        <begin position="26"/>
        <end position="205"/>
    </location>
</feature>
<accession>A0ABT5WST8</accession>
<evidence type="ECO:0000256" key="4">
    <source>
        <dbReference type="ARBA" id="ARBA00023002"/>
    </source>
</evidence>
<evidence type="ECO:0000256" key="3">
    <source>
        <dbReference type="ARBA" id="ARBA00022964"/>
    </source>
</evidence>
<dbReference type="InterPro" id="IPR044862">
    <property type="entry name" value="Pro_4_hyd_alph_FE2OG_OXY"/>
</dbReference>
<evidence type="ECO:0000256" key="1">
    <source>
        <dbReference type="ARBA" id="ARBA00001961"/>
    </source>
</evidence>
<dbReference type="EMBL" id="JARESE010000028">
    <property type="protein sequence ID" value="MDE8652063.1"/>
    <property type="molecule type" value="Genomic_DNA"/>
</dbReference>
<dbReference type="InterPro" id="IPR045054">
    <property type="entry name" value="P4HA-like"/>
</dbReference>
<dbReference type="PANTHER" id="PTHR10869">
    <property type="entry name" value="PROLYL 4-HYDROXYLASE ALPHA SUBUNIT"/>
    <property type="match status" value="1"/>
</dbReference>
<dbReference type="Gene3D" id="2.60.120.620">
    <property type="entry name" value="q2cbj1_9rhob like domain"/>
    <property type="match status" value="1"/>
</dbReference>
<evidence type="ECO:0000313" key="7">
    <source>
        <dbReference type="EMBL" id="MDE8652063.1"/>
    </source>
</evidence>
<keyword evidence="5" id="KW-0408">Iron</keyword>
<dbReference type="Proteomes" id="UP001216253">
    <property type="component" value="Unassembled WGS sequence"/>
</dbReference>
<evidence type="ECO:0000313" key="8">
    <source>
        <dbReference type="Proteomes" id="UP001216253"/>
    </source>
</evidence>